<protein>
    <submittedName>
        <fullName evidence="3">CubicO group peptidase, beta-lactamase class C family</fullName>
    </submittedName>
</protein>
<dbReference type="InterPro" id="IPR001466">
    <property type="entry name" value="Beta-lactam-related"/>
</dbReference>
<dbReference type="AlphaFoldDB" id="A0A1M4SGK2"/>
<dbReference type="InterPro" id="IPR050789">
    <property type="entry name" value="Diverse_Enzym_Activities"/>
</dbReference>
<dbReference type="InterPro" id="IPR012338">
    <property type="entry name" value="Beta-lactam/transpept-like"/>
</dbReference>
<dbReference type="EMBL" id="FQVB01000003">
    <property type="protein sequence ID" value="SHE31278.1"/>
    <property type="molecule type" value="Genomic_DNA"/>
</dbReference>
<evidence type="ECO:0000313" key="3">
    <source>
        <dbReference type="EMBL" id="SHE31278.1"/>
    </source>
</evidence>
<dbReference type="Gene3D" id="3.40.710.10">
    <property type="entry name" value="DD-peptidase/beta-lactamase superfamily"/>
    <property type="match status" value="1"/>
</dbReference>
<dbReference type="Proteomes" id="UP000184076">
    <property type="component" value="Unassembled WGS sequence"/>
</dbReference>
<feature type="domain" description="Beta-lactamase-related" evidence="2">
    <location>
        <begin position="14"/>
        <end position="375"/>
    </location>
</feature>
<dbReference type="OrthoDB" id="9809635at2"/>
<dbReference type="RefSeq" id="WP_143156294.1">
    <property type="nucleotide sequence ID" value="NZ_FQVB01000003.1"/>
</dbReference>
<keyword evidence="4" id="KW-1185">Reference proteome</keyword>
<dbReference type="GO" id="GO:0016787">
    <property type="term" value="F:hydrolase activity"/>
    <property type="evidence" value="ECO:0007669"/>
    <property type="project" value="UniProtKB-KW"/>
</dbReference>
<evidence type="ECO:0000259" key="2">
    <source>
        <dbReference type="Pfam" id="PF00144"/>
    </source>
</evidence>
<dbReference type="Pfam" id="PF00144">
    <property type="entry name" value="Beta-lactamase"/>
    <property type="match status" value="1"/>
</dbReference>
<sequence>MGIPMTSLEKELSSLFAHAIGEGVFSGASLVVGVDGRKVLEGTWGTTSFHEPSAPVGFQTLFDLASLTKPVATATLFMIFHETREIALEDPLPRFFPRTLVPADKRTLTLEALLSHRSGLPAYRPYYKDLVRIPFNRRRETLLGWILQEPLNHRPGKKRIYSDLGYLLLGWILEEISGSPLDRLFREKIALPLETGLAYRPGEIVKDRREPTGPEIASVAATERCPWRGRTLQGEVHDENAYCLGGVAGHAGLFGSADHVWRWVQALWIGSKIPESGFTSNVRASAEATASTKSLYISAETIRFFWKPRCDGAGEAWSLGFDHPSGETPAAGRFFSPESVGHLGFTGTSFWLDPTTGIAIILLTNRVHPSRNDERIRAFRPVVHDTVMRALTGCDP</sequence>
<evidence type="ECO:0000313" key="4">
    <source>
        <dbReference type="Proteomes" id="UP000184076"/>
    </source>
</evidence>
<dbReference type="STRING" id="1121391.SAMN02745206_00092"/>
<name>A0A1M4SGK2_9BACT</name>
<keyword evidence="1" id="KW-0378">Hydrolase</keyword>
<organism evidence="3 4">
    <name type="scientific">Desulfacinum infernum DSM 9756</name>
    <dbReference type="NCBI Taxonomy" id="1121391"/>
    <lineage>
        <taxon>Bacteria</taxon>
        <taxon>Pseudomonadati</taxon>
        <taxon>Thermodesulfobacteriota</taxon>
        <taxon>Syntrophobacteria</taxon>
        <taxon>Syntrophobacterales</taxon>
        <taxon>Syntrophobacteraceae</taxon>
        <taxon>Desulfacinum</taxon>
    </lineage>
</organism>
<reference evidence="4" key="1">
    <citation type="submission" date="2016-11" db="EMBL/GenBank/DDBJ databases">
        <authorList>
            <person name="Varghese N."/>
            <person name="Submissions S."/>
        </authorList>
    </citation>
    <scope>NUCLEOTIDE SEQUENCE [LARGE SCALE GENOMIC DNA]</scope>
    <source>
        <strain evidence="4">DSM 9756</strain>
    </source>
</reference>
<gene>
    <name evidence="3" type="ORF">SAMN02745206_00092</name>
</gene>
<accession>A0A1M4SGK2</accession>
<dbReference type="SUPFAM" id="SSF56601">
    <property type="entry name" value="beta-lactamase/transpeptidase-like"/>
    <property type="match status" value="1"/>
</dbReference>
<evidence type="ECO:0000256" key="1">
    <source>
        <dbReference type="ARBA" id="ARBA00022801"/>
    </source>
</evidence>
<dbReference type="PANTHER" id="PTHR43283:SF11">
    <property type="entry name" value="BETA-LACTAMASE-RELATED DOMAIN-CONTAINING PROTEIN"/>
    <property type="match status" value="1"/>
</dbReference>
<proteinExistence type="predicted"/>
<dbReference type="PANTHER" id="PTHR43283">
    <property type="entry name" value="BETA-LACTAMASE-RELATED"/>
    <property type="match status" value="1"/>
</dbReference>